<sequence length="75" mass="8604">CEKNRDEAADRETKLLIESSGNGSGKQRYCEQRQQQRQWREATTATIERNVDDGIAMRLGLRKLRARGGKLISVR</sequence>
<accession>A0A426XDW2</accession>
<evidence type="ECO:0000313" key="2">
    <source>
        <dbReference type="EMBL" id="RRT37653.1"/>
    </source>
</evidence>
<feature type="region of interest" description="Disordered" evidence="1">
    <location>
        <begin position="1"/>
        <end position="30"/>
    </location>
</feature>
<dbReference type="EMBL" id="AMZH03022045">
    <property type="protein sequence ID" value="RRT37653.1"/>
    <property type="molecule type" value="Genomic_DNA"/>
</dbReference>
<feature type="compositionally biased region" description="Basic and acidic residues" evidence="1">
    <location>
        <begin position="1"/>
        <end position="15"/>
    </location>
</feature>
<gene>
    <name evidence="2" type="ORF">B296_00056927</name>
</gene>
<protein>
    <submittedName>
        <fullName evidence="2">Uncharacterized protein</fullName>
    </submittedName>
</protein>
<reference evidence="2 3" key="1">
    <citation type="journal article" date="2014" name="Agronomy (Basel)">
        <title>A Draft Genome Sequence for Ensete ventricosum, the Drought-Tolerant Tree Against Hunger.</title>
        <authorList>
            <person name="Harrison J."/>
            <person name="Moore K.A."/>
            <person name="Paszkiewicz K."/>
            <person name="Jones T."/>
            <person name="Grant M."/>
            <person name="Ambacheew D."/>
            <person name="Muzemil S."/>
            <person name="Studholme D.J."/>
        </authorList>
    </citation>
    <scope>NUCLEOTIDE SEQUENCE [LARGE SCALE GENOMIC DNA]</scope>
</reference>
<dbReference type="AlphaFoldDB" id="A0A426XDW2"/>
<organism evidence="2 3">
    <name type="scientific">Ensete ventricosum</name>
    <name type="common">Abyssinian banana</name>
    <name type="synonym">Musa ensete</name>
    <dbReference type="NCBI Taxonomy" id="4639"/>
    <lineage>
        <taxon>Eukaryota</taxon>
        <taxon>Viridiplantae</taxon>
        <taxon>Streptophyta</taxon>
        <taxon>Embryophyta</taxon>
        <taxon>Tracheophyta</taxon>
        <taxon>Spermatophyta</taxon>
        <taxon>Magnoliopsida</taxon>
        <taxon>Liliopsida</taxon>
        <taxon>Zingiberales</taxon>
        <taxon>Musaceae</taxon>
        <taxon>Ensete</taxon>
    </lineage>
</organism>
<dbReference type="Proteomes" id="UP000287651">
    <property type="component" value="Unassembled WGS sequence"/>
</dbReference>
<name>A0A426XDW2_ENSVE</name>
<evidence type="ECO:0000313" key="3">
    <source>
        <dbReference type="Proteomes" id="UP000287651"/>
    </source>
</evidence>
<evidence type="ECO:0000256" key="1">
    <source>
        <dbReference type="SAM" id="MobiDB-lite"/>
    </source>
</evidence>
<comment type="caution">
    <text evidence="2">The sequence shown here is derived from an EMBL/GenBank/DDBJ whole genome shotgun (WGS) entry which is preliminary data.</text>
</comment>
<proteinExistence type="predicted"/>
<feature type="non-terminal residue" evidence="2">
    <location>
        <position position="1"/>
    </location>
</feature>